<dbReference type="GO" id="GO:0046872">
    <property type="term" value="F:metal ion binding"/>
    <property type="evidence" value="ECO:0007669"/>
    <property type="project" value="UniProtKB-KW"/>
</dbReference>
<sequence>MSTEHEIGDDYTKVASFTDIPRGSGIGVNVNGIEIAVFNADGELLAISNRCPHQNAPLYKAGDEKINAEHTWTDTRGGVNEEEATVSCPWHLWEMDLETGKHEVSGKCIGTFDVEISDGDVYVQV</sequence>
<keyword evidence="1" id="KW-0001">2Fe-2S</keyword>
<dbReference type="EMBL" id="CP058531">
    <property type="protein sequence ID" value="QLG29920.1"/>
    <property type="molecule type" value="Genomic_DNA"/>
</dbReference>
<organism evidence="6 7">
    <name type="scientific">Halorarum halophilum</name>
    <dbReference type="NCBI Taxonomy" id="2743090"/>
    <lineage>
        <taxon>Archaea</taxon>
        <taxon>Methanobacteriati</taxon>
        <taxon>Methanobacteriota</taxon>
        <taxon>Stenosarchaea group</taxon>
        <taxon>Halobacteria</taxon>
        <taxon>Halobacteriales</taxon>
        <taxon>Haloferacaceae</taxon>
        <taxon>Halorarum</taxon>
    </lineage>
</organism>
<keyword evidence="6" id="KW-0614">Plasmid</keyword>
<dbReference type="RefSeq" id="WP_179171494.1">
    <property type="nucleotide sequence ID" value="NZ_CP058531.1"/>
</dbReference>
<evidence type="ECO:0000256" key="3">
    <source>
        <dbReference type="ARBA" id="ARBA00023004"/>
    </source>
</evidence>
<dbReference type="Gene3D" id="2.102.10.10">
    <property type="entry name" value="Rieske [2Fe-2S] iron-sulphur domain"/>
    <property type="match status" value="1"/>
</dbReference>
<feature type="domain" description="Rieske" evidence="5">
    <location>
        <begin position="12"/>
        <end position="123"/>
    </location>
</feature>
<keyword evidence="4" id="KW-0411">Iron-sulfur</keyword>
<dbReference type="InterPro" id="IPR036922">
    <property type="entry name" value="Rieske_2Fe-2S_sf"/>
</dbReference>
<reference evidence="6 7" key="1">
    <citation type="submission" date="2020-07" db="EMBL/GenBank/DDBJ databases">
        <title>Gai3-2, isolated from salt lake.</title>
        <authorList>
            <person name="Cui H."/>
            <person name="Shi X."/>
        </authorList>
    </citation>
    <scope>NUCLEOTIDE SEQUENCE [LARGE SCALE GENOMIC DNA]</scope>
    <source>
        <strain evidence="6 7">Gai3-2</strain>
        <plasmid evidence="6 7">unnamed2</plasmid>
    </source>
</reference>
<keyword evidence="3" id="KW-0408">Iron</keyword>
<geneLocation type="plasmid" evidence="6 7">
    <name>unnamed2</name>
</geneLocation>
<gene>
    <name evidence="6" type="ORF">HUG10_20135</name>
</gene>
<evidence type="ECO:0000256" key="1">
    <source>
        <dbReference type="ARBA" id="ARBA00022714"/>
    </source>
</evidence>
<protein>
    <submittedName>
        <fullName evidence="6">Rieske 2Fe-2S domain-containing protein</fullName>
    </submittedName>
</protein>
<evidence type="ECO:0000313" key="7">
    <source>
        <dbReference type="Proteomes" id="UP000509750"/>
    </source>
</evidence>
<dbReference type="GO" id="GO:0051537">
    <property type="term" value="F:2 iron, 2 sulfur cluster binding"/>
    <property type="evidence" value="ECO:0007669"/>
    <property type="project" value="UniProtKB-KW"/>
</dbReference>
<dbReference type="OrthoDB" id="6837at2157"/>
<dbReference type="KEGG" id="halg:HUG10_20135"/>
<dbReference type="AlphaFoldDB" id="A0A7D5KW67"/>
<keyword evidence="2" id="KW-0479">Metal-binding</keyword>
<dbReference type="PANTHER" id="PTHR21496">
    <property type="entry name" value="FERREDOXIN-RELATED"/>
    <property type="match status" value="1"/>
</dbReference>
<keyword evidence="7" id="KW-1185">Reference proteome</keyword>
<dbReference type="PANTHER" id="PTHR21496:SF23">
    <property type="entry name" value="3-PHENYLPROPIONATE_CINNAMIC ACID DIOXYGENASE FERREDOXIN SUBUNIT"/>
    <property type="match status" value="1"/>
</dbReference>
<dbReference type="Pfam" id="PF00355">
    <property type="entry name" value="Rieske"/>
    <property type="match status" value="1"/>
</dbReference>
<name>A0A7D5KW67_9EURY</name>
<dbReference type="Proteomes" id="UP000509750">
    <property type="component" value="Plasmid unnamed2"/>
</dbReference>
<evidence type="ECO:0000256" key="4">
    <source>
        <dbReference type="ARBA" id="ARBA00023014"/>
    </source>
</evidence>
<dbReference type="InterPro" id="IPR017941">
    <property type="entry name" value="Rieske_2Fe-2S"/>
</dbReference>
<proteinExistence type="predicted"/>
<dbReference type="PROSITE" id="PS51296">
    <property type="entry name" value="RIESKE"/>
    <property type="match status" value="1"/>
</dbReference>
<accession>A0A7D5KW67</accession>
<dbReference type="SUPFAM" id="SSF50022">
    <property type="entry name" value="ISP domain"/>
    <property type="match status" value="1"/>
</dbReference>
<evidence type="ECO:0000313" key="6">
    <source>
        <dbReference type="EMBL" id="QLG29920.1"/>
    </source>
</evidence>
<dbReference type="GeneID" id="56031194"/>
<evidence type="ECO:0000256" key="2">
    <source>
        <dbReference type="ARBA" id="ARBA00022723"/>
    </source>
</evidence>
<evidence type="ECO:0000259" key="5">
    <source>
        <dbReference type="PROSITE" id="PS51296"/>
    </source>
</evidence>